<sequence length="1828" mass="205584">MEVLRSVYNWIISPSFKIGTTLPSFKRELFLDPTFKQTKTMLTVLLIFIQILSCVGIIQINNLVTDNTYLLKPLKVTASPNTVVGVISASGDGSGIINYFITDVFYNPPGSQSYDSGTGGTSSWLLYALSSYDDCSINVLNNYSTRRKCFCIDHITGEIKTTTYFNQIDQNVGGQYKMTLQISQGVVTSKNLLPIVIKLYSVCDSIPSLYKLITPPCDSYSYKTDLITSNQYVSLNFPSTLYVSAIQYSLKAGNSIDKGTNISVKILQSLLVRNLYFYYLNATQIVPLDPPLKLKTNDTFLLQTIIKSSIDIKTFDIRFIAIQEMDFCTSNAGCINATNEYFQYQSNFSQECPSIDQYGFIAKYGYCNDNKAPIVKNQSAFLDFDLMETNHAPISIISNFVYDPEMKFLRYSIFNVKPKYGLLPVSGNTVSNNMNCDSINMQYSLFCFNSSSNTLFTTNSLLGIASPDEVFNISIQVSDLELFPPRLVFFDMVVSCKSLCTKLTSIYRNIYQFCNKEIYSATISNSIISISNTYQIDAVYYITSIKILININCDYMEFLISVFQYNNTATARYFCVGSYALLDRPFIFRNGQLYSITAKVFKQNVLQSIIANFSSLSFLLIKRNDYCTNSLNCINYVNMYNQSFYENPDIKSTCAEVDVYGMIAKYGYCGDNVGPTQTQTNFYIDLNDDYIFTEVIPGNYSMYIYNKNPVEFSINAIEAFRVLSNDVVFPSNCSMTLGDFCINSTTGKIYTSSGIFGKLYSNTSILFYVSVVDISVYPMRSLNVPLQLLITDRCYRSTANYQYVVTNCVNYTSITSVRVNETKKFIFLLYPLERIISLEIDSSPILNVFEYVSFNATFYNNSEEIYSFTSSKVQVKPTLSIPLNVSYGIVTEIHVTIFGHKFDQINIFSQISEPKLKYLIRYICTSNCLTKYSEWLSISQQKPNCNSDLDYLHINFDVCFDPDTMFLSKPTLGSNIVTLEGNVLINSMIYLSPFEFVKSYWLKDGITVLQPLANDQQNLQITQGSLKDNYLLHGFTAGGLLIKNIGISNQGFYQCVIENNGKRFYSEKVKVILSDIACAKANISISGTIWKDQYSNTSNELLKKFLNQLQNGFSSAFFTKGLKYQEVQFYNRNNYVGALVNIFYQIQGGDRIENCRQISKVKFGTNFPVNFIKPCDCCTEDVIGLQTFTGEYTFPITLADDTSLLPCVYNNSIIIKRKCSSVSSLDIPIWNEIDLSVCPPNSPTSLLLTKLKDTNITNQNVEQVAYNLNQVIKNGSLTNIYDIDLIKQVISNIISINASSEIVTNAILSTVDSLLSSNNALIESANKKFDSSSAFLFQLDALAKQQVNNLTISKKSLGFSSYIIEENHNPIYIYSVNNNDSLQVNITSQNLTNILQNFSANIILPAQLFFGKNNSRVYSFAFLKNTFFTQGVDSVILSASINGLNVTYSKEPIPMTFSSNSNNSGTRVCSFYKTQEKVWSTEGCNTTSNSSSIILCQCNHLTNFALILDVDQSGNNPLSLQIITWIGCGISIAGLFITIISYSTFRKLRMNLAPKILINLCVSLMVTLIIFLALVEQTKPRVLCQAVASILQFFILSTFFWMAVEGINLYRMFVKVFRGSYSSRIFMLKSSAFAWGIPLIFTIATAAIKPDYLGPAAKSDPQICVVRGVPFYFGVLLPVCVVIMGNFFILILVLRGVTAKAKLSNNTKVKTQKGYSKIRIALACSVLLGTTWIFAILAVGNLRDAFQWLFCIFNSLQGFFIFVFYTAQNSDVKHQWLKFFGVKKAFRDPSSSSASRTMEKTQKIHLASTINRSSTEKINEKVSSVEKS</sequence>
<dbReference type="PANTHER" id="PTHR45692">
    <property type="entry name" value="G_PROTEIN_RECEP_F2_4 DOMAIN-CONTAINING PROTEIN"/>
    <property type="match status" value="1"/>
</dbReference>
<dbReference type="InterPro" id="IPR046338">
    <property type="entry name" value="GAIN_dom_sf"/>
</dbReference>
<evidence type="ECO:0000259" key="8">
    <source>
        <dbReference type="PROSITE" id="PS50261"/>
    </source>
</evidence>
<comment type="subcellular location">
    <subcellularLocation>
        <location evidence="1">Membrane</location>
        <topology evidence="1">Multi-pass membrane protein</topology>
    </subcellularLocation>
</comment>
<feature type="domain" description="GAIN-B" evidence="7">
    <location>
        <begin position="1372"/>
        <end position="1514"/>
    </location>
</feature>
<feature type="transmembrane region" description="Helical" evidence="6">
    <location>
        <begin position="1522"/>
        <end position="1544"/>
    </location>
</feature>
<evidence type="ECO:0000256" key="2">
    <source>
        <dbReference type="ARBA" id="ARBA00022692"/>
    </source>
</evidence>
<evidence type="ECO:0000256" key="3">
    <source>
        <dbReference type="ARBA" id="ARBA00022989"/>
    </source>
</evidence>
<dbReference type="RefSeq" id="XP_065664258.1">
    <property type="nucleotide sequence ID" value="XM_065808186.1"/>
</dbReference>
<keyword evidence="2 6" id="KW-0812">Transmembrane</keyword>
<feature type="transmembrane region" description="Helical" evidence="6">
    <location>
        <begin position="1586"/>
        <end position="1604"/>
    </location>
</feature>
<dbReference type="InterPro" id="IPR000832">
    <property type="entry name" value="GPCR_2_secretin-like"/>
</dbReference>
<accession>A0ABM4CQY3</accession>
<name>A0ABM4CQY3_HYDVU</name>
<keyword evidence="3 6" id="KW-1133">Transmembrane helix</keyword>
<feature type="transmembrane region" description="Helical" evidence="6">
    <location>
        <begin position="1556"/>
        <end position="1574"/>
    </location>
</feature>
<reference evidence="10" key="1">
    <citation type="submission" date="2025-08" db="UniProtKB">
        <authorList>
            <consortium name="RefSeq"/>
        </authorList>
    </citation>
    <scope>IDENTIFICATION</scope>
</reference>
<evidence type="ECO:0000256" key="6">
    <source>
        <dbReference type="SAM" id="Phobius"/>
    </source>
</evidence>
<dbReference type="Gene3D" id="2.60.220.50">
    <property type="match status" value="1"/>
</dbReference>
<keyword evidence="5" id="KW-1015">Disulfide bond</keyword>
<evidence type="ECO:0000256" key="1">
    <source>
        <dbReference type="ARBA" id="ARBA00004141"/>
    </source>
</evidence>
<dbReference type="SMART" id="SM00303">
    <property type="entry name" value="GPS"/>
    <property type="match status" value="1"/>
</dbReference>
<protein>
    <submittedName>
        <fullName evidence="10">Uncharacterized protein LOC105845287 isoform X2</fullName>
    </submittedName>
</protein>
<evidence type="ECO:0000313" key="9">
    <source>
        <dbReference type="Proteomes" id="UP001652625"/>
    </source>
</evidence>
<keyword evidence="4 6" id="KW-0472">Membrane</keyword>
<dbReference type="Proteomes" id="UP001652625">
    <property type="component" value="Chromosome 10"/>
</dbReference>
<dbReference type="Pfam" id="PF01825">
    <property type="entry name" value="GPS"/>
    <property type="match status" value="1"/>
</dbReference>
<dbReference type="GeneID" id="105845287"/>
<dbReference type="PROSITE" id="PS50261">
    <property type="entry name" value="G_PROTEIN_RECEP_F2_4"/>
    <property type="match status" value="1"/>
</dbReference>
<feature type="transmembrane region" description="Helical" evidence="6">
    <location>
        <begin position="1745"/>
        <end position="1767"/>
    </location>
</feature>
<dbReference type="PANTHER" id="PTHR45692:SF1">
    <property type="entry name" value="G-PROTEIN COUPLED RECEPTORS FAMILY 2 PROFILE 2 DOMAIN-CONTAINING PROTEIN"/>
    <property type="match status" value="1"/>
</dbReference>
<feature type="transmembrane region" description="Helical" evidence="6">
    <location>
        <begin position="41"/>
        <end position="60"/>
    </location>
</feature>
<proteinExistence type="predicted"/>
<dbReference type="Pfam" id="PF00002">
    <property type="entry name" value="7tm_2"/>
    <property type="match status" value="1"/>
</dbReference>
<dbReference type="InterPro" id="IPR057244">
    <property type="entry name" value="GAIN_B"/>
</dbReference>
<dbReference type="SUPFAM" id="SSF81321">
    <property type="entry name" value="Family A G protein-coupled receptor-like"/>
    <property type="match status" value="1"/>
</dbReference>
<feature type="transmembrane region" description="Helical" evidence="6">
    <location>
        <begin position="1625"/>
        <end position="1648"/>
    </location>
</feature>
<feature type="transmembrane region" description="Helical" evidence="6">
    <location>
        <begin position="1718"/>
        <end position="1739"/>
    </location>
</feature>
<evidence type="ECO:0000256" key="5">
    <source>
        <dbReference type="ARBA" id="ARBA00023157"/>
    </source>
</evidence>
<keyword evidence="9" id="KW-1185">Reference proteome</keyword>
<gene>
    <name evidence="10" type="primary">LOC105845287</name>
</gene>
<dbReference type="InterPro" id="IPR017981">
    <property type="entry name" value="GPCR_2-like_7TM"/>
</dbReference>
<feature type="domain" description="G-protein coupled receptors family 2 profile 2" evidence="8">
    <location>
        <begin position="1520"/>
        <end position="1769"/>
    </location>
</feature>
<evidence type="ECO:0000259" key="7">
    <source>
        <dbReference type="PROSITE" id="PS50221"/>
    </source>
</evidence>
<organism evidence="9 10">
    <name type="scientific">Hydra vulgaris</name>
    <name type="common">Hydra</name>
    <name type="synonym">Hydra attenuata</name>
    <dbReference type="NCBI Taxonomy" id="6087"/>
    <lineage>
        <taxon>Eukaryota</taxon>
        <taxon>Metazoa</taxon>
        <taxon>Cnidaria</taxon>
        <taxon>Hydrozoa</taxon>
        <taxon>Hydroidolina</taxon>
        <taxon>Anthoathecata</taxon>
        <taxon>Aplanulata</taxon>
        <taxon>Hydridae</taxon>
        <taxon>Hydra</taxon>
    </lineage>
</organism>
<dbReference type="InterPro" id="IPR036179">
    <property type="entry name" value="Ig-like_dom_sf"/>
</dbReference>
<dbReference type="SUPFAM" id="SSF48726">
    <property type="entry name" value="Immunoglobulin"/>
    <property type="match status" value="1"/>
</dbReference>
<feature type="transmembrane region" description="Helical" evidence="6">
    <location>
        <begin position="1671"/>
        <end position="1697"/>
    </location>
</feature>
<dbReference type="PRINTS" id="PR00249">
    <property type="entry name" value="GPCRSECRETIN"/>
</dbReference>
<evidence type="ECO:0000256" key="4">
    <source>
        <dbReference type="ARBA" id="ARBA00023136"/>
    </source>
</evidence>
<dbReference type="Gene3D" id="1.20.1070.10">
    <property type="entry name" value="Rhodopsin 7-helix transmembrane proteins"/>
    <property type="match status" value="1"/>
</dbReference>
<dbReference type="CDD" id="cd15040">
    <property type="entry name" value="7tmB2_Adhesion"/>
    <property type="match status" value="1"/>
</dbReference>
<dbReference type="PROSITE" id="PS50221">
    <property type="entry name" value="GAIN_B"/>
    <property type="match status" value="1"/>
</dbReference>
<dbReference type="InterPro" id="IPR000203">
    <property type="entry name" value="GPS"/>
</dbReference>
<evidence type="ECO:0000313" key="10">
    <source>
        <dbReference type="RefSeq" id="XP_065664258.1"/>
    </source>
</evidence>